<dbReference type="InterPro" id="IPR006913">
    <property type="entry name" value="CENP-V/GFA"/>
</dbReference>
<dbReference type="SUPFAM" id="SSF55874">
    <property type="entry name" value="ATPase domain of HSP90 chaperone/DNA topoisomerase II/histidine kinase"/>
    <property type="match status" value="1"/>
</dbReference>
<dbReference type="GO" id="GO:0016846">
    <property type="term" value="F:carbon-sulfur lyase activity"/>
    <property type="evidence" value="ECO:0007669"/>
    <property type="project" value="InterPro"/>
</dbReference>
<evidence type="ECO:0000313" key="12">
    <source>
        <dbReference type="EMBL" id="CAL4766496.1"/>
    </source>
</evidence>
<proteinExistence type="inferred from homology"/>
<feature type="compositionally biased region" description="Basic and acidic residues" evidence="7">
    <location>
        <begin position="434"/>
        <end position="463"/>
    </location>
</feature>
<dbReference type="PANTHER" id="PTHR10073">
    <property type="entry name" value="DNA MISMATCH REPAIR PROTEIN MLH, PMS, MUTL"/>
    <property type="match status" value="1"/>
</dbReference>
<dbReference type="EMBL" id="CAMXCT010000465">
    <property type="protein sequence ID" value="CAI3979184.1"/>
    <property type="molecule type" value="Genomic_DNA"/>
</dbReference>
<dbReference type="InterPro" id="IPR007743">
    <property type="entry name" value="Immunity-related_GTPase-like"/>
</dbReference>
<evidence type="ECO:0000256" key="4">
    <source>
        <dbReference type="ARBA" id="ARBA00022723"/>
    </source>
</evidence>
<dbReference type="GO" id="GO:0030983">
    <property type="term" value="F:mismatched DNA binding"/>
    <property type="evidence" value="ECO:0007669"/>
    <property type="project" value="InterPro"/>
</dbReference>
<comment type="caution">
    <text evidence="10">The sequence shown here is derived from an EMBL/GenBank/DDBJ whole genome shotgun (WGS) entry which is preliminary data.</text>
</comment>
<evidence type="ECO:0000256" key="6">
    <source>
        <dbReference type="ARBA" id="ARBA00022833"/>
    </source>
</evidence>
<reference evidence="11" key="2">
    <citation type="submission" date="2024-04" db="EMBL/GenBank/DDBJ databases">
        <authorList>
            <person name="Chen Y."/>
            <person name="Shah S."/>
            <person name="Dougan E. K."/>
            <person name="Thang M."/>
            <person name="Chan C."/>
        </authorList>
    </citation>
    <scope>NUCLEOTIDE SEQUENCE [LARGE SCALE GENOMIC DNA]</scope>
</reference>
<evidence type="ECO:0000259" key="9">
    <source>
        <dbReference type="PROSITE" id="PS51891"/>
    </source>
</evidence>
<evidence type="ECO:0000256" key="2">
    <source>
        <dbReference type="ARBA" id="ARBA00005495"/>
    </source>
</evidence>
<dbReference type="OrthoDB" id="429932at2759"/>
<dbReference type="GO" id="GO:0140664">
    <property type="term" value="F:ATP-dependent DNA damage sensor activity"/>
    <property type="evidence" value="ECO:0007669"/>
    <property type="project" value="InterPro"/>
</dbReference>
<dbReference type="PANTHER" id="PTHR10073:SF47">
    <property type="entry name" value="DNA MISMATCH REPAIR PROTEIN MLH3"/>
    <property type="match status" value="1"/>
</dbReference>
<dbReference type="Pfam" id="PF05049">
    <property type="entry name" value="IIGP"/>
    <property type="match status" value="1"/>
</dbReference>
<dbReference type="SUPFAM" id="SSF51316">
    <property type="entry name" value="Mss4-like"/>
    <property type="match status" value="2"/>
</dbReference>
<dbReference type="Gene3D" id="3.30.565.10">
    <property type="entry name" value="Histidine kinase-like ATPase, C-terminal domain"/>
    <property type="match status" value="1"/>
</dbReference>
<dbReference type="EMBL" id="CAMXCT030000465">
    <property type="protein sequence ID" value="CAL4766496.1"/>
    <property type="molecule type" value="Genomic_DNA"/>
</dbReference>
<dbReference type="InterPro" id="IPR014721">
    <property type="entry name" value="Ribsml_uS5_D2-typ_fold_subgr"/>
</dbReference>
<dbReference type="SUPFAM" id="SSF52540">
    <property type="entry name" value="P-loop containing nucleoside triphosphate hydrolases"/>
    <property type="match status" value="1"/>
</dbReference>
<organism evidence="10">
    <name type="scientific">Cladocopium goreaui</name>
    <dbReference type="NCBI Taxonomy" id="2562237"/>
    <lineage>
        <taxon>Eukaryota</taxon>
        <taxon>Sar</taxon>
        <taxon>Alveolata</taxon>
        <taxon>Dinophyceae</taxon>
        <taxon>Suessiales</taxon>
        <taxon>Symbiodiniaceae</taxon>
        <taxon>Cladocopium</taxon>
    </lineage>
</organism>
<dbReference type="GO" id="GO:0005525">
    <property type="term" value="F:GTP binding"/>
    <property type="evidence" value="ECO:0007669"/>
    <property type="project" value="InterPro"/>
</dbReference>
<accession>A0A9P1BTI1</accession>
<dbReference type="Gene3D" id="3.90.1590.10">
    <property type="entry name" value="glutathione-dependent formaldehyde- activating enzyme (gfa)"/>
    <property type="match status" value="2"/>
</dbReference>
<evidence type="ECO:0000313" key="10">
    <source>
        <dbReference type="EMBL" id="CAI3979184.1"/>
    </source>
</evidence>
<keyword evidence="13" id="KW-1185">Reference proteome</keyword>
<dbReference type="PROSITE" id="PS51716">
    <property type="entry name" value="G_IRG"/>
    <property type="match status" value="1"/>
</dbReference>
<dbReference type="InterPro" id="IPR003594">
    <property type="entry name" value="HATPase_dom"/>
</dbReference>
<evidence type="ECO:0000259" key="8">
    <source>
        <dbReference type="PROSITE" id="PS51716"/>
    </source>
</evidence>
<dbReference type="InterPro" id="IPR038973">
    <property type="entry name" value="MutL/Mlh/Pms-like"/>
</dbReference>
<dbReference type="Pfam" id="PF04828">
    <property type="entry name" value="GFA"/>
    <property type="match status" value="2"/>
</dbReference>
<comment type="similarity">
    <text evidence="2">Belongs to the Gfa family.</text>
</comment>
<comment type="similarity">
    <text evidence="3">Belongs to the DNA mismatch repair MutL/HexB family.</text>
</comment>
<evidence type="ECO:0000256" key="7">
    <source>
        <dbReference type="SAM" id="MobiDB-lite"/>
    </source>
</evidence>
<dbReference type="GO" id="GO:0005524">
    <property type="term" value="F:ATP binding"/>
    <property type="evidence" value="ECO:0007669"/>
    <property type="project" value="InterPro"/>
</dbReference>
<dbReference type="PROSITE" id="PS51891">
    <property type="entry name" value="CENP_V_GFA"/>
    <property type="match status" value="1"/>
</dbReference>
<feature type="region of interest" description="Disordered" evidence="7">
    <location>
        <begin position="397"/>
        <end position="463"/>
    </location>
</feature>
<dbReference type="Gene3D" id="3.30.230.10">
    <property type="match status" value="1"/>
</dbReference>
<dbReference type="GO" id="GO:0032300">
    <property type="term" value="C:mismatch repair complex"/>
    <property type="evidence" value="ECO:0007669"/>
    <property type="project" value="InterPro"/>
</dbReference>
<evidence type="ECO:0000313" key="13">
    <source>
        <dbReference type="Proteomes" id="UP001152797"/>
    </source>
</evidence>
<keyword evidence="6" id="KW-0862">Zinc</keyword>
<dbReference type="Pfam" id="PF02518">
    <property type="entry name" value="HATPase_c"/>
    <property type="match status" value="1"/>
</dbReference>
<dbReference type="GO" id="GO:0016887">
    <property type="term" value="F:ATP hydrolysis activity"/>
    <property type="evidence" value="ECO:0007669"/>
    <property type="project" value="InterPro"/>
</dbReference>
<feature type="domain" description="CENP-V/GFA" evidence="9">
    <location>
        <begin position="864"/>
        <end position="933"/>
    </location>
</feature>
<reference evidence="10" key="1">
    <citation type="submission" date="2022-10" db="EMBL/GenBank/DDBJ databases">
        <authorList>
            <person name="Chen Y."/>
            <person name="Dougan E. K."/>
            <person name="Chan C."/>
            <person name="Rhodes N."/>
            <person name="Thang M."/>
        </authorList>
    </citation>
    <scope>NUCLEOTIDE SEQUENCE</scope>
</reference>
<evidence type="ECO:0000256" key="5">
    <source>
        <dbReference type="ARBA" id="ARBA00022763"/>
    </source>
</evidence>
<dbReference type="SMART" id="SM01340">
    <property type="entry name" value="DNA_mis_repair"/>
    <property type="match status" value="1"/>
</dbReference>
<dbReference type="InterPro" id="IPR011057">
    <property type="entry name" value="Mss4-like_sf"/>
</dbReference>
<dbReference type="Gene3D" id="3.40.50.300">
    <property type="entry name" value="P-loop containing nucleotide triphosphate hydrolases"/>
    <property type="match status" value="1"/>
</dbReference>
<dbReference type="GO" id="GO:0016020">
    <property type="term" value="C:membrane"/>
    <property type="evidence" value="ECO:0007669"/>
    <property type="project" value="InterPro"/>
</dbReference>
<name>A0A9P1BTI1_9DINO</name>
<sequence length="933" mass="104196">MHCPVIQKLPKDVIEKLRGNVVIPSVARAAEEMVLNAVEADASVVEVELQEAAAVGCALEVRDNGRGIDPDDFDQLGLRGARSGRGRGESLAALVALSQRVVLLSKVAGKETWCKSFQSGAMVKCGPAGHPRGGVGTTVRIEGSWASSAQAAMLRLRLERLALLRPRLAIDLRTGPREVEILKLKQEDSTSRVQHVLGLGCARALCRVKCYSRQFACGLEGVISKLKDGHASDRFMFLYINGRFVEKTPIHRQIANFYATSSLSNASQGRGPISIANAAAGNLRPLFVLNLVCPDEWYDLNFLPDRSVAQFRNWKQPTGFILDCLRSVWLEHRSSMDSDFEPSSNFELNETNRRGCRFIAKQALTSPTETGTAKLLPKNREEVARRAQAEKEAIRRRMEEQQRMEEENRKQRERALRQAEQRRAQEQAAHLQRLQKEQEQRRREHERARERQQQQAREAEKRLAQELQRERDNMQKAKLEKWQRLKREYPIPIFLQNYVNEVSQNAEADAARDRFVNVAFLGDSGTGKSSLIKVVLKHFGVDLPQAQMPKISMEGDGTLEPTRFRLAILGQVSLWDLPGQGTSKIPSMTYLCNMGLKYFDVVCIVTDGRWSQGDDSLLVAIRHAGIRCLVVRSKVDLAVDAGWMDKGCGQAETLSDVHKQLQLQTGLKPHRIHLSTSRERFWKDFGSVDNFCKDLRKDVVACLREEAAEQMFDGDCVLNSSFGALKRKAPVERGREWLACHCPDCRQAHGAAWVPLVPLAIKGQELHGEQGSLKEGPLSMCSALAGTVNAEVKRHFCQACGSTCLVSLHMEGKVRCSLLPAGVLCDKAFPKDFSPKLKDCGTESPAPFGPLSGIVLNSAPEPPILGSCLCGSCRFRTLRLPREMQHCHCSMCRQMSGAAYQTWTPVPKTEIEWLKPNSLKVIRASRPSACFTY</sequence>
<evidence type="ECO:0000256" key="1">
    <source>
        <dbReference type="ARBA" id="ARBA00005429"/>
    </source>
</evidence>
<dbReference type="AlphaFoldDB" id="A0A9P1BTI1"/>
<keyword evidence="4" id="KW-0479">Metal-binding</keyword>
<evidence type="ECO:0000313" key="11">
    <source>
        <dbReference type="EMBL" id="CAL1132559.1"/>
    </source>
</evidence>
<evidence type="ECO:0000256" key="3">
    <source>
        <dbReference type="ARBA" id="ARBA00006082"/>
    </source>
</evidence>
<dbReference type="InterPro" id="IPR013507">
    <property type="entry name" value="DNA_mismatch_S5_2-like"/>
</dbReference>
<dbReference type="SUPFAM" id="SSF54211">
    <property type="entry name" value="Ribosomal protein S5 domain 2-like"/>
    <property type="match status" value="1"/>
</dbReference>
<dbReference type="EMBL" id="CAMXCT020000465">
    <property type="protein sequence ID" value="CAL1132559.1"/>
    <property type="molecule type" value="Genomic_DNA"/>
</dbReference>
<protein>
    <submittedName>
        <fullName evidence="12">Interferon-inducible GTPase 5</fullName>
    </submittedName>
</protein>
<dbReference type="InterPro" id="IPR036890">
    <property type="entry name" value="HATPase_C_sf"/>
</dbReference>
<dbReference type="InterPro" id="IPR027417">
    <property type="entry name" value="P-loop_NTPase"/>
</dbReference>
<feature type="domain" description="IRG-type G" evidence="8">
    <location>
        <begin position="514"/>
        <end position="741"/>
    </location>
</feature>
<dbReference type="InterPro" id="IPR030385">
    <property type="entry name" value="G_IRG_dom"/>
</dbReference>
<dbReference type="InterPro" id="IPR020568">
    <property type="entry name" value="Ribosomal_Su5_D2-typ_SF"/>
</dbReference>
<comment type="similarity">
    <text evidence="1">Belongs to the TRAFAC class dynamin-like GTPase superfamily. IRG family.</text>
</comment>
<dbReference type="GO" id="GO:0006298">
    <property type="term" value="P:mismatch repair"/>
    <property type="evidence" value="ECO:0007669"/>
    <property type="project" value="InterPro"/>
</dbReference>
<gene>
    <name evidence="10" type="ORF">C1SCF055_LOCUS7156</name>
</gene>
<dbReference type="Pfam" id="PF01119">
    <property type="entry name" value="DNA_mis_repair"/>
    <property type="match status" value="1"/>
</dbReference>
<dbReference type="Proteomes" id="UP001152797">
    <property type="component" value="Unassembled WGS sequence"/>
</dbReference>
<dbReference type="CDD" id="cd00782">
    <property type="entry name" value="MutL_Trans"/>
    <property type="match status" value="1"/>
</dbReference>
<dbReference type="GO" id="GO:0046872">
    <property type="term" value="F:metal ion binding"/>
    <property type="evidence" value="ECO:0007669"/>
    <property type="project" value="UniProtKB-KW"/>
</dbReference>
<feature type="compositionally biased region" description="Basic and acidic residues" evidence="7">
    <location>
        <begin position="397"/>
        <end position="425"/>
    </location>
</feature>
<keyword evidence="5" id="KW-0227">DNA damage</keyword>